<comment type="caution">
    <text evidence="1">The sequence shown here is derived from an EMBL/GenBank/DDBJ whole genome shotgun (WGS) entry which is preliminary data.</text>
</comment>
<accession>A0ABW5ZA03</accession>
<evidence type="ECO:0008006" key="3">
    <source>
        <dbReference type="Google" id="ProtNLM"/>
    </source>
</evidence>
<dbReference type="RefSeq" id="WP_379807759.1">
    <property type="nucleotide sequence ID" value="NZ_JBHUOL010000018.1"/>
</dbReference>
<protein>
    <recommendedName>
        <fullName evidence="3">Carboxypeptidase regulatory-like domain-containing protein</fullName>
    </recommendedName>
</protein>
<dbReference type="Proteomes" id="UP001597549">
    <property type="component" value="Unassembled WGS sequence"/>
</dbReference>
<name>A0ABW5ZA03_9FLAO</name>
<dbReference type="EMBL" id="JBHUOL010000018">
    <property type="protein sequence ID" value="MFD2909340.1"/>
    <property type="molecule type" value="Genomic_DNA"/>
</dbReference>
<sequence length="224" mass="25766">MKKIVILLLFVFTACEIEYDGETKLIVKGIILDDNNDPIKNKDIKLFVSRESASNSFVWSVPSESNFIGKAKTNSDGAFTLAIPKPKANYSEIIIVINEQQNQYNEKQLRNIQVDNFINYELNLGIQKIYDISNLALLTVTANRINTNKELVRIEYIGEVANEIEFLNPMEINYLYNEINKKVVKNQNIIIRYTLKNYATNVDEIVEDTILIDSSPLINYNLNY</sequence>
<organism evidence="1 2">
    <name type="scientific">Flavobacterium ardleyense</name>
    <dbReference type="NCBI Taxonomy" id="2038737"/>
    <lineage>
        <taxon>Bacteria</taxon>
        <taxon>Pseudomonadati</taxon>
        <taxon>Bacteroidota</taxon>
        <taxon>Flavobacteriia</taxon>
        <taxon>Flavobacteriales</taxon>
        <taxon>Flavobacteriaceae</taxon>
        <taxon>Flavobacterium</taxon>
    </lineage>
</organism>
<keyword evidence="2" id="KW-1185">Reference proteome</keyword>
<reference evidence="2" key="1">
    <citation type="journal article" date="2019" name="Int. J. Syst. Evol. Microbiol.">
        <title>The Global Catalogue of Microorganisms (GCM) 10K type strain sequencing project: providing services to taxonomists for standard genome sequencing and annotation.</title>
        <authorList>
            <consortium name="The Broad Institute Genomics Platform"/>
            <consortium name="The Broad Institute Genome Sequencing Center for Infectious Disease"/>
            <person name="Wu L."/>
            <person name="Ma J."/>
        </authorList>
    </citation>
    <scope>NUCLEOTIDE SEQUENCE [LARGE SCALE GENOMIC DNA]</scope>
    <source>
        <strain evidence="2">KCTC 52644</strain>
    </source>
</reference>
<proteinExistence type="predicted"/>
<evidence type="ECO:0000313" key="1">
    <source>
        <dbReference type="EMBL" id="MFD2909340.1"/>
    </source>
</evidence>
<gene>
    <name evidence="1" type="ORF">ACFSX9_11440</name>
</gene>
<dbReference type="PROSITE" id="PS51257">
    <property type="entry name" value="PROKAR_LIPOPROTEIN"/>
    <property type="match status" value="1"/>
</dbReference>
<evidence type="ECO:0000313" key="2">
    <source>
        <dbReference type="Proteomes" id="UP001597549"/>
    </source>
</evidence>